<reference evidence="2 3" key="1">
    <citation type="submission" date="2019-03" db="EMBL/GenBank/DDBJ databases">
        <title>Bradyrhizobium diversity isolated from nodules of Chamaecrista fasciculata.</title>
        <authorList>
            <person name="Klepa M.S."/>
            <person name="Urquiaga M.O."/>
            <person name="Hungria M."/>
            <person name="Delamuta J.R."/>
        </authorList>
    </citation>
    <scope>NUCLEOTIDE SEQUENCE [LARGE SCALE GENOMIC DNA]</scope>
    <source>
        <strain evidence="2 3">CNPSo 3448</strain>
    </source>
</reference>
<dbReference type="EMBL" id="SPQT01000008">
    <property type="protein sequence ID" value="TFV47451.1"/>
    <property type="molecule type" value="Genomic_DNA"/>
</dbReference>
<dbReference type="PROSITE" id="PS50164">
    <property type="entry name" value="GIY_YIG"/>
    <property type="match status" value="1"/>
</dbReference>
<evidence type="ECO:0000259" key="1">
    <source>
        <dbReference type="PROSITE" id="PS50164"/>
    </source>
</evidence>
<dbReference type="Gene3D" id="3.40.1440.10">
    <property type="entry name" value="GIY-YIG endonuclease"/>
    <property type="match status" value="1"/>
</dbReference>
<dbReference type="InterPro" id="IPR035901">
    <property type="entry name" value="GIY-YIG_endonuc_sf"/>
</dbReference>
<dbReference type="AlphaFoldDB" id="A0A4Y9LX87"/>
<protein>
    <submittedName>
        <fullName evidence="2">GIY-YIG nuclease family protein</fullName>
    </submittedName>
</protein>
<sequence>MQEVGGSIPPGSTSLRSLRELRLGKPALLSRSEGSEGCPAIARRATADLGKLPIVSLDWSCILPAWGGYGMKYVYILESLDSEHFYVGVTDDLRARLAKHNAGEVPHTSKFGPWLIRTYFAFDDAARAVAFERYLKSGSGRAFAKKHF</sequence>
<dbReference type="OrthoDB" id="7159537at2"/>
<dbReference type="Pfam" id="PF01541">
    <property type="entry name" value="GIY-YIG"/>
    <property type="match status" value="1"/>
</dbReference>
<comment type="caution">
    <text evidence="2">The sequence shown here is derived from an EMBL/GenBank/DDBJ whole genome shotgun (WGS) entry which is preliminary data.</text>
</comment>
<gene>
    <name evidence="2" type="ORF">E4K65_17230</name>
</gene>
<accession>A0A4Y9LX87</accession>
<proteinExistence type="predicted"/>
<evidence type="ECO:0000313" key="3">
    <source>
        <dbReference type="Proteomes" id="UP000297966"/>
    </source>
</evidence>
<dbReference type="Proteomes" id="UP000297966">
    <property type="component" value="Unassembled WGS sequence"/>
</dbReference>
<dbReference type="CDD" id="cd10449">
    <property type="entry name" value="GIY-YIG_SLX1_like"/>
    <property type="match status" value="1"/>
</dbReference>
<evidence type="ECO:0000313" key="2">
    <source>
        <dbReference type="EMBL" id="TFV47451.1"/>
    </source>
</evidence>
<feature type="domain" description="GIY-YIG" evidence="1">
    <location>
        <begin position="70"/>
        <end position="145"/>
    </location>
</feature>
<dbReference type="InterPro" id="IPR000305">
    <property type="entry name" value="GIY-YIG_endonuc"/>
</dbReference>
<dbReference type="SUPFAM" id="SSF82771">
    <property type="entry name" value="GIY-YIG endonuclease"/>
    <property type="match status" value="1"/>
</dbReference>
<name>A0A4Y9LX87_9BRAD</name>
<organism evidence="2 3">
    <name type="scientific">Bradyrhizobium niftali</name>
    <dbReference type="NCBI Taxonomy" id="2560055"/>
    <lineage>
        <taxon>Bacteria</taxon>
        <taxon>Pseudomonadati</taxon>
        <taxon>Pseudomonadota</taxon>
        <taxon>Alphaproteobacteria</taxon>
        <taxon>Hyphomicrobiales</taxon>
        <taxon>Nitrobacteraceae</taxon>
        <taxon>Bradyrhizobium</taxon>
    </lineage>
</organism>
<keyword evidence="3" id="KW-1185">Reference proteome</keyword>